<keyword evidence="1" id="KW-1133">Transmembrane helix</keyword>
<gene>
    <name evidence="2" type="ORF">D6D85_12460</name>
</gene>
<organism evidence="2 3">
    <name type="scientific">Candidatus Methanodesulfokora washburnensis</name>
    <dbReference type="NCBI Taxonomy" id="2478471"/>
    <lineage>
        <taxon>Archaea</taxon>
        <taxon>Thermoproteota</taxon>
        <taxon>Candidatus Korarchaeia</taxon>
        <taxon>Candidatus Korarchaeia incertae sedis</taxon>
        <taxon>Candidatus Methanodesulfokora</taxon>
    </lineage>
</organism>
<dbReference type="Proteomes" id="UP000277582">
    <property type="component" value="Unassembled WGS sequence"/>
</dbReference>
<accession>A0A429GFZ3</accession>
<dbReference type="EMBL" id="RCOS01000137">
    <property type="protein sequence ID" value="RSN72851.1"/>
    <property type="molecule type" value="Genomic_DNA"/>
</dbReference>
<sequence length="78" mass="9205">MLKIFPSRLAFIVLLIDVCFFTFRLIRAITLFFKKRMDNPSYFFVEKSLLEKLAFYYGAQMCAERCLDGIEKVHKVGL</sequence>
<protein>
    <submittedName>
        <fullName evidence="2">Uncharacterized protein</fullName>
    </submittedName>
</protein>
<proteinExistence type="predicted"/>
<keyword evidence="1" id="KW-0472">Membrane</keyword>
<name>A0A429GFZ3_9CREN</name>
<feature type="transmembrane region" description="Helical" evidence="1">
    <location>
        <begin position="6"/>
        <end position="26"/>
    </location>
</feature>
<keyword evidence="1" id="KW-0812">Transmembrane</keyword>
<evidence type="ECO:0000256" key="1">
    <source>
        <dbReference type="SAM" id="Phobius"/>
    </source>
</evidence>
<keyword evidence="3" id="KW-1185">Reference proteome</keyword>
<evidence type="ECO:0000313" key="3">
    <source>
        <dbReference type="Proteomes" id="UP000277582"/>
    </source>
</evidence>
<dbReference type="AlphaFoldDB" id="A0A429GFZ3"/>
<comment type="caution">
    <text evidence="2">The sequence shown here is derived from an EMBL/GenBank/DDBJ whole genome shotgun (WGS) entry which is preliminary data.</text>
</comment>
<evidence type="ECO:0000313" key="2">
    <source>
        <dbReference type="EMBL" id="RSN72851.1"/>
    </source>
</evidence>
<reference evidence="2 3" key="1">
    <citation type="submission" date="2018-10" db="EMBL/GenBank/DDBJ databases">
        <title>Co-occurring genomic capacity for anaerobic methane metabolism and dissimilatory sulfite reduction discovered in the Korarchaeota.</title>
        <authorList>
            <person name="Mckay L.J."/>
            <person name="Dlakic M."/>
            <person name="Fields M.W."/>
            <person name="Delmont T.O."/>
            <person name="Eren A.M."/>
            <person name="Jay Z.J."/>
            <person name="Klingelsmith K.B."/>
            <person name="Rusch D.B."/>
            <person name="Inskeep W.P."/>
        </authorList>
    </citation>
    <scope>NUCLEOTIDE SEQUENCE [LARGE SCALE GENOMIC DNA]</scope>
    <source>
        <strain evidence="2 3">MDKW</strain>
    </source>
</reference>